<proteinExistence type="predicted"/>
<feature type="chain" id="PRO_5045830986" description="Secreted protein" evidence="2">
    <location>
        <begin position="19"/>
        <end position="198"/>
    </location>
</feature>
<feature type="signal peptide" evidence="2">
    <location>
        <begin position="1"/>
        <end position="18"/>
    </location>
</feature>
<dbReference type="PANTHER" id="PTHR37487">
    <property type="entry name" value="CHROMOSOME 1, WHOLE GENOME SHOTGUN SEQUENCE"/>
    <property type="match status" value="1"/>
</dbReference>
<comment type="caution">
    <text evidence="3">The sequence shown here is derived from an EMBL/GenBank/DDBJ whole genome shotgun (WGS) entry which is preliminary data.</text>
</comment>
<evidence type="ECO:0000256" key="1">
    <source>
        <dbReference type="SAM" id="MobiDB-lite"/>
    </source>
</evidence>
<evidence type="ECO:0000313" key="3">
    <source>
        <dbReference type="EMBL" id="KAL0061931.1"/>
    </source>
</evidence>
<gene>
    <name evidence="3" type="ORF">AAF712_011215</name>
</gene>
<feature type="compositionally biased region" description="Low complexity" evidence="1">
    <location>
        <begin position="125"/>
        <end position="176"/>
    </location>
</feature>
<organism evidence="3 4">
    <name type="scientific">Marasmius tenuissimus</name>
    <dbReference type="NCBI Taxonomy" id="585030"/>
    <lineage>
        <taxon>Eukaryota</taxon>
        <taxon>Fungi</taxon>
        <taxon>Dikarya</taxon>
        <taxon>Basidiomycota</taxon>
        <taxon>Agaricomycotina</taxon>
        <taxon>Agaricomycetes</taxon>
        <taxon>Agaricomycetidae</taxon>
        <taxon>Agaricales</taxon>
        <taxon>Marasmiineae</taxon>
        <taxon>Marasmiaceae</taxon>
        <taxon>Marasmius</taxon>
    </lineage>
</organism>
<protein>
    <recommendedName>
        <fullName evidence="5">Secreted protein</fullName>
    </recommendedName>
</protein>
<dbReference type="EMBL" id="JBBXMP010000119">
    <property type="protein sequence ID" value="KAL0061931.1"/>
    <property type="molecule type" value="Genomic_DNA"/>
</dbReference>
<feature type="region of interest" description="Disordered" evidence="1">
    <location>
        <begin position="99"/>
        <end position="176"/>
    </location>
</feature>
<keyword evidence="4" id="KW-1185">Reference proteome</keyword>
<dbReference type="Proteomes" id="UP001437256">
    <property type="component" value="Unassembled WGS sequence"/>
</dbReference>
<dbReference type="PANTHER" id="PTHR37487:SF2">
    <property type="entry name" value="EXPRESSED PROTEIN"/>
    <property type="match status" value="1"/>
</dbReference>
<evidence type="ECO:0008006" key="5">
    <source>
        <dbReference type="Google" id="ProtNLM"/>
    </source>
</evidence>
<sequence length="198" mass="18956">MKSATFLAVLSAVAGALAQNPTLNTPNNLVACQPVQLNWGGGKAPYFISVQDGNNPSGAALTQFPEQSGTSLTWLVNFQPGTSLGFLLRDSNGVTSQTASVTVQPGSGTDCVGKTASISGGGSNTAGTGAPPQSTGGSNTASTTSTTGGSGTSVTTSSGPSNTSGTSGSSNNNNAASASSAQIGAAGIVGAAVLALLA</sequence>
<accession>A0ABR2ZK41</accession>
<evidence type="ECO:0000313" key="4">
    <source>
        <dbReference type="Proteomes" id="UP001437256"/>
    </source>
</evidence>
<evidence type="ECO:0000256" key="2">
    <source>
        <dbReference type="SAM" id="SignalP"/>
    </source>
</evidence>
<keyword evidence="2" id="KW-0732">Signal</keyword>
<name>A0ABR2ZK41_9AGAR</name>
<reference evidence="3 4" key="1">
    <citation type="submission" date="2024-05" db="EMBL/GenBank/DDBJ databases">
        <title>A draft genome resource for the thread blight pathogen Marasmius tenuissimus strain MS-2.</title>
        <authorList>
            <person name="Yulfo-Soto G.E."/>
            <person name="Baruah I.K."/>
            <person name="Amoako-Attah I."/>
            <person name="Bukari Y."/>
            <person name="Meinhardt L.W."/>
            <person name="Bailey B.A."/>
            <person name="Cohen S.P."/>
        </authorList>
    </citation>
    <scope>NUCLEOTIDE SEQUENCE [LARGE SCALE GENOMIC DNA]</scope>
    <source>
        <strain evidence="3 4">MS-2</strain>
    </source>
</reference>